<reference evidence="1 2" key="1">
    <citation type="submission" date="2014-04" db="EMBL/GenBank/DDBJ databases">
        <authorList>
            <consortium name="DOE Joint Genome Institute"/>
            <person name="Kuo A."/>
            <person name="Kohler A."/>
            <person name="Jargeat P."/>
            <person name="Nagy L.G."/>
            <person name="Floudas D."/>
            <person name="Copeland A."/>
            <person name="Barry K.W."/>
            <person name="Cichocki N."/>
            <person name="Veneault-Fourrey C."/>
            <person name="LaButti K."/>
            <person name="Lindquist E.A."/>
            <person name="Lipzen A."/>
            <person name="Lundell T."/>
            <person name="Morin E."/>
            <person name="Murat C."/>
            <person name="Sun H."/>
            <person name="Tunlid A."/>
            <person name="Henrissat B."/>
            <person name="Grigoriev I.V."/>
            <person name="Hibbett D.S."/>
            <person name="Martin F."/>
            <person name="Nordberg H.P."/>
            <person name="Cantor M.N."/>
            <person name="Hua S.X."/>
        </authorList>
    </citation>
    <scope>NUCLEOTIDE SEQUENCE [LARGE SCALE GENOMIC DNA]</scope>
    <source>
        <strain evidence="1 2">Ve08.2h10</strain>
    </source>
</reference>
<reference evidence="2" key="2">
    <citation type="submission" date="2015-01" db="EMBL/GenBank/DDBJ databases">
        <title>Evolutionary Origins and Diversification of the Mycorrhizal Mutualists.</title>
        <authorList>
            <consortium name="DOE Joint Genome Institute"/>
            <consortium name="Mycorrhizal Genomics Consortium"/>
            <person name="Kohler A."/>
            <person name="Kuo A."/>
            <person name="Nagy L.G."/>
            <person name="Floudas D."/>
            <person name="Copeland A."/>
            <person name="Barry K.W."/>
            <person name="Cichocki N."/>
            <person name="Veneault-Fourrey C."/>
            <person name="LaButti K."/>
            <person name="Lindquist E.A."/>
            <person name="Lipzen A."/>
            <person name="Lundell T."/>
            <person name="Morin E."/>
            <person name="Murat C."/>
            <person name="Riley R."/>
            <person name="Ohm R."/>
            <person name="Sun H."/>
            <person name="Tunlid A."/>
            <person name="Henrissat B."/>
            <person name="Grigoriev I.V."/>
            <person name="Hibbett D.S."/>
            <person name="Martin F."/>
        </authorList>
    </citation>
    <scope>NUCLEOTIDE SEQUENCE [LARGE SCALE GENOMIC DNA]</scope>
    <source>
        <strain evidence="2">Ve08.2h10</strain>
    </source>
</reference>
<evidence type="ECO:0000313" key="1">
    <source>
        <dbReference type="EMBL" id="KIK97392.1"/>
    </source>
</evidence>
<gene>
    <name evidence="1" type="ORF">PAXRUDRAFT_228644</name>
</gene>
<accession>A0A0D0DH33</accession>
<dbReference type="HOGENOM" id="CLU_2441492_0_0_1"/>
<organism evidence="1 2">
    <name type="scientific">Paxillus rubicundulus Ve08.2h10</name>
    <dbReference type="NCBI Taxonomy" id="930991"/>
    <lineage>
        <taxon>Eukaryota</taxon>
        <taxon>Fungi</taxon>
        <taxon>Dikarya</taxon>
        <taxon>Basidiomycota</taxon>
        <taxon>Agaricomycotina</taxon>
        <taxon>Agaricomycetes</taxon>
        <taxon>Agaricomycetidae</taxon>
        <taxon>Boletales</taxon>
        <taxon>Paxilineae</taxon>
        <taxon>Paxillaceae</taxon>
        <taxon>Paxillus</taxon>
    </lineage>
</organism>
<sequence>MAYLCWTRKIFVAEDQSSPLAYFCHLYHISCNWPDGEYSFQDLGFTRPSIQLSSHRIDSRVITAIYTTIAQRSLHARNWKQGTCIIYMRT</sequence>
<dbReference type="EMBL" id="KN824938">
    <property type="protein sequence ID" value="KIK97392.1"/>
    <property type="molecule type" value="Genomic_DNA"/>
</dbReference>
<dbReference type="Proteomes" id="UP000054538">
    <property type="component" value="Unassembled WGS sequence"/>
</dbReference>
<evidence type="ECO:0000313" key="2">
    <source>
        <dbReference type="Proteomes" id="UP000054538"/>
    </source>
</evidence>
<proteinExistence type="predicted"/>
<name>A0A0D0DH33_9AGAM</name>
<protein>
    <submittedName>
        <fullName evidence="1">Uncharacterized protein</fullName>
    </submittedName>
</protein>
<dbReference type="AlphaFoldDB" id="A0A0D0DH33"/>
<dbReference type="InParanoid" id="A0A0D0DH33"/>
<keyword evidence="2" id="KW-1185">Reference proteome</keyword>